<feature type="active site" description="Acyl-thioester intermediate" evidence="5 7">
    <location>
        <position position="197"/>
    </location>
</feature>
<dbReference type="GO" id="GO:0033819">
    <property type="term" value="F:lipoyl(octanoyl) transferase activity"/>
    <property type="evidence" value="ECO:0007669"/>
    <property type="project" value="UniProtKB-EC"/>
</dbReference>
<dbReference type="NCBIfam" id="NF010921">
    <property type="entry name" value="PRK14341.1"/>
    <property type="match status" value="1"/>
</dbReference>
<dbReference type="PROSITE" id="PS51733">
    <property type="entry name" value="BPL_LPL_CATALYTIC"/>
    <property type="match status" value="1"/>
</dbReference>
<dbReference type="EMBL" id="QOQF01000010">
    <property type="protein sequence ID" value="RCL77297.1"/>
    <property type="molecule type" value="Genomic_DNA"/>
</dbReference>
<dbReference type="GO" id="GO:0009249">
    <property type="term" value="P:protein lipoylation"/>
    <property type="evidence" value="ECO:0007669"/>
    <property type="project" value="InterPro"/>
</dbReference>
<dbReference type="AlphaFoldDB" id="A0A368DZN3"/>
<dbReference type="Pfam" id="PF21948">
    <property type="entry name" value="LplA-B_cat"/>
    <property type="match status" value="1"/>
</dbReference>
<dbReference type="PROSITE" id="PS01313">
    <property type="entry name" value="LIPB"/>
    <property type="match status" value="1"/>
</dbReference>
<evidence type="ECO:0000256" key="3">
    <source>
        <dbReference type="ARBA" id="ARBA00023315"/>
    </source>
</evidence>
<dbReference type="InterPro" id="IPR020605">
    <property type="entry name" value="Octanoyltransferase_CS"/>
</dbReference>
<dbReference type="HAMAP" id="MF_00013">
    <property type="entry name" value="LipB"/>
    <property type="match status" value="1"/>
</dbReference>
<evidence type="ECO:0000256" key="2">
    <source>
        <dbReference type="ARBA" id="ARBA00022679"/>
    </source>
</evidence>
<keyword evidence="5" id="KW-0963">Cytoplasm</keyword>
<comment type="miscellaneous">
    <text evidence="5">In the reaction, the free carboxyl group of octanoic acid is attached via an amide linkage to the epsilon-amino group of a specific lysine residue of lipoyl domains of lipoate-dependent enzymes.</text>
</comment>
<dbReference type="EC" id="2.3.1.181" evidence="5 6"/>
<feature type="binding site" evidence="5 8">
    <location>
        <begin position="179"/>
        <end position="181"/>
    </location>
    <ligand>
        <name>substrate</name>
    </ligand>
</feature>
<dbReference type="SUPFAM" id="SSF55681">
    <property type="entry name" value="Class II aaRS and biotin synthetases"/>
    <property type="match status" value="1"/>
</dbReference>
<feature type="binding site" evidence="5 8">
    <location>
        <begin position="166"/>
        <end position="168"/>
    </location>
    <ligand>
        <name>substrate</name>
    </ligand>
</feature>
<accession>A0A368DZN3</accession>
<comment type="subcellular location">
    <subcellularLocation>
        <location evidence="5">Cytoplasm</location>
    </subcellularLocation>
</comment>
<dbReference type="PIRSF" id="PIRSF016262">
    <property type="entry name" value="LPLase"/>
    <property type="match status" value="1"/>
</dbReference>
<evidence type="ECO:0000313" key="12">
    <source>
        <dbReference type="Proteomes" id="UP000252132"/>
    </source>
</evidence>
<dbReference type="PANTHER" id="PTHR10993">
    <property type="entry name" value="OCTANOYLTRANSFERASE"/>
    <property type="match status" value="1"/>
</dbReference>
<comment type="similarity">
    <text evidence="5 6">Belongs to the LipB family.</text>
</comment>
<evidence type="ECO:0000256" key="4">
    <source>
        <dbReference type="ARBA" id="ARBA00024732"/>
    </source>
</evidence>
<organism evidence="11 12">
    <name type="scientific">PS1 clade bacterium</name>
    <dbReference type="NCBI Taxonomy" id="2175152"/>
    <lineage>
        <taxon>Bacteria</taxon>
        <taxon>Pseudomonadati</taxon>
        <taxon>Pseudomonadota</taxon>
        <taxon>Alphaproteobacteria</taxon>
        <taxon>PS1 clade</taxon>
    </lineage>
</organism>
<dbReference type="GO" id="GO:0005737">
    <property type="term" value="C:cytoplasm"/>
    <property type="evidence" value="ECO:0007669"/>
    <property type="project" value="UniProtKB-SubCell"/>
</dbReference>
<feature type="site" description="Lowers pKa of active site Cys" evidence="5 9">
    <location>
        <position position="163"/>
    </location>
</feature>
<dbReference type="NCBIfam" id="NF010925">
    <property type="entry name" value="PRK14345.1"/>
    <property type="match status" value="1"/>
</dbReference>
<evidence type="ECO:0000256" key="1">
    <source>
        <dbReference type="ARBA" id="ARBA00004821"/>
    </source>
</evidence>
<evidence type="ECO:0000313" key="11">
    <source>
        <dbReference type="EMBL" id="RCL77297.1"/>
    </source>
</evidence>
<sequence>MTEIGEQITHPVLQKHSNDIVGLPNCRLSTAPVTYPEAVAEMEAHIAAMRAGERDELLWFLEHPPLYTAGTGAQESDLLSPEEFPVFKSGRGGQFTYHGPGQRVVYVMLDLNQRGRDVRRFVKQLQNWIINALHECGLEARTDSTHIGVWVDRPELGENRADKIAAIGIRLRKWMSFHGISINVNPNLSHFNGIVPCGIADQNVTSLQALGMNISMSEFDEALIKTFQTSFDSD</sequence>
<evidence type="ECO:0000259" key="10">
    <source>
        <dbReference type="PROSITE" id="PS51733"/>
    </source>
</evidence>
<feature type="binding site" evidence="5 8">
    <location>
        <begin position="91"/>
        <end position="98"/>
    </location>
    <ligand>
        <name>substrate</name>
    </ligand>
</feature>
<comment type="caution">
    <text evidence="11">The sequence shown here is derived from an EMBL/GenBank/DDBJ whole genome shotgun (WGS) entry which is preliminary data.</text>
</comment>
<dbReference type="Proteomes" id="UP000252132">
    <property type="component" value="Unassembled WGS sequence"/>
</dbReference>
<name>A0A368DZN3_9PROT</name>
<comment type="function">
    <text evidence="4 5 6">Catalyzes the transfer of endogenously produced octanoic acid from octanoyl-acyl-carrier-protein onto the lipoyl domains of lipoate-dependent enzymes. Lipoyl-ACP can also act as a substrate although octanoyl-ACP is likely to be the physiological substrate.</text>
</comment>
<dbReference type="InterPro" id="IPR045864">
    <property type="entry name" value="aa-tRNA-synth_II/BPL/LPL"/>
</dbReference>
<evidence type="ECO:0000256" key="8">
    <source>
        <dbReference type="PIRSR" id="PIRSR016262-2"/>
    </source>
</evidence>
<evidence type="ECO:0000256" key="6">
    <source>
        <dbReference type="PIRNR" id="PIRNR016262"/>
    </source>
</evidence>
<dbReference type="CDD" id="cd16444">
    <property type="entry name" value="LipB"/>
    <property type="match status" value="1"/>
</dbReference>
<evidence type="ECO:0000256" key="5">
    <source>
        <dbReference type="HAMAP-Rule" id="MF_00013"/>
    </source>
</evidence>
<evidence type="ECO:0000256" key="9">
    <source>
        <dbReference type="PIRSR" id="PIRSR016262-3"/>
    </source>
</evidence>
<keyword evidence="3 5" id="KW-0012">Acyltransferase</keyword>
<evidence type="ECO:0000256" key="7">
    <source>
        <dbReference type="PIRSR" id="PIRSR016262-1"/>
    </source>
</evidence>
<dbReference type="InterPro" id="IPR004143">
    <property type="entry name" value="BPL_LPL_catalytic"/>
</dbReference>
<dbReference type="NCBIfam" id="TIGR00214">
    <property type="entry name" value="lipB"/>
    <property type="match status" value="1"/>
</dbReference>
<reference evidence="11 12" key="1">
    <citation type="journal article" date="2018" name="Microbiome">
        <title>Fine metagenomic profile of the Mediterranean stratified and mixed water columns revealed by assembly and recruitment.</title>
        <authorList>
            <person name="Haro-Moreno J.M."/>
            <person name="Lopez-Perez M."/>
            <person name="De La Torre J.R."/>
            <person name="Picazo A."/>
            <person name="Camacho A."/>
            <person name="Rodriguez-Valera F."/>
        </authorList>
    </citation>
    <scope>NUCLEOTIDE SEQUENCE [LARGE SCALE GENOMIC DNA]</scope>
    <source>
        <strain evidence="11">MED-G55</strain>
    </source>
</reference>
<dbReference type="PANTHER" id="PTHR10993:SF7">
    <property type="entry name" value="LIPOYLTRANSFERASE 2, MITOCHONDRIAL-RELATED"/>
    <property type="match status" value="1"/>
</dbReference>
<protein>
    <recommendedName>
        <fullName evidence="5 6">Octanoyltransferase</fullName>
        <ecNumber evidence="5 6">2.3.1.181</ecNumber>
    </recommendedName>
    <alternativeName>
        <fullName evidence="5">Lipoate-protein ligase B</fullName>
    </alternativeName>
    <alternativeName>
        <fullName evidence="5">Lipoyl/octanoyl transferase</fullName>
    </alternativeName>
    <alternativeName>
        <fullName evidence="5">Octanoyl-[acyl-carrier-protein]-protein N-octanoyltransferase</fullName>
    </alternativeName>
</protein>
<keyword evidence="2 5" id="KW-0808">Transferase</keyword>
<comment type="pathway">
    <text evidence="1 5 6">Protein modification; protein lipoylation via endogenous pathway; protein N(6)-(lipoyl)lysine from octanoyl-[acyl-carrier-protein]: step 1/2.</text>
</comment>
<feature type="domain" description="BPL/LPL catalytic" evidence="10">
    <location>
        <begin position="52"/>
        <end position="234"/>
    </location>
</feature>
<dbReference type="InterPro" id="IPR000544">
    <property type="entry name" value="Octanoyltransferase"/>
</dbReference>
<dbReference type="UniPathway" id="UPA00538">
    <property type="reaction ID" value="UER00592"/>
</dbReference>
<proteinExistence type="inferred from homology"/>
<comment type="catalytic activity">
    <reaction evidence="5 6">
        <text>octanoyl-[ACP] + L-lysyl-[protein] = N(6)-octanoyl-L-lysyl-[protein] + holo-[ACP] + H(+)</text>
        <dbReference type="Rhea" id="RHEA:17665"/>
        <dbReference type="Rhea" id="RHEA-COMP:9636"/>
        <dbReference type="Rhea" id="RHEA-COMP:9685"/>
        <dbReference type="Rhea" id="RHEA-COMP:9752"/>
        <dbReference type="Rhea" id="RHEA-COMP:9928"/>
        <dbReference type="ChEBI" id="CHEBI:15378"/>
        <dbReference type="ChEBI" id="CHEBI:29969"/>
        <dbReference type="ChEBI" id="CHEBI:64479"/>
        <dbReference type="ChEBI" id="CHEBI:78463"/>
        <dbReference type="ChEBI" id="CHEBI:78809"/>
        <dbReference type="EC" id="2.3.1.181"/>
    </reaction>
</comment>
<gene>
    <name evidence="5" type="primary">lipB</name>
    <name evidence="11" type="ORF">DBW69_03820</name>
</gene>
<dbReference type="Gene3D" id="3.30.930.10">
    <property type="entry name" value="Bira Bifunctional Protein, Domain 2"/>
    <property type="match status" value="1"/>
</dbReference>